<evidence type="ECO:0000313" key="2">
    <source>
        <dbReference type="Proteomes" id="UP000036406"/>
    </source>
</evidence>
<evidence type="ECO:0000313" key="1">
    <source>
        <dbReference type="EMBL" id="AKO53314.1"/>
    </source>
</evidence>
<accession>A0A0H4I2W4</accession>
<evidence type="ECO:0008006" key="3">
    <source>
        <dbReference type="Google" id="ProtNLM"/>
    </source>
</evidence>
<reference evidence="1 2" key="1">
    <citation type="submission" date="2015-05" db="EMBL/GenBank/DDBJ databases">
        <title>Complete genome of Marinobacter psychrophilus strain 20041T isolated from sea-ice of the Canadian Basin.</title>
        <authorList>
            <person name="Song L."/>
            <person name="Ren L."/>
            <person name="Yu Y."/>
            <person name="Wang X."/>
        </authorList>
    </citation>
    <scope>NUCLEOTIDE SEQUENCE [LARGE SCALE GENOMIC DNA]</scope>
    <source>
        <strain evidence="1 2">20041</strain>
    </source>
</reference>
<dbReference type="STRING" id="330734.ABA45_13545"/>
<dbReference type="AlphaFoldDB" id="A0A0H4I2W4"/>
<proteinExistence type="predicted"/>
<dbReference type="PANTHER" id="PTHR30348">
    <property type="entry name" value="UNCHARACTERIZED PROTEIN YECE"/>
    <property type="match status" value="1"/>
</dbReference>
<dbReference type="Gene3D" id="3.20.20.410">
    <property type="entry name" value="Protein of unknown function UPF0759"/>
    <property type="match status" value="1"/>
</dbReference>
<dbReference type="RefSeq" id="WP_048386932.1">
    <property type="nucleotide sequence ID" value="NZ_CP011494.1"/>
</dbReference>
<organism evidence="1 2">
    <name type="scientific">Marinobacter psychrophilus</name>
    <dbReference type="NCBI Taxonomy" id="330734"/>
    <lineage>
        <taxon>Bacteria</taxon>
        <taxon>Pseudomonadati</taxon>
        <taxon>Pseudomonadota</taxon>
        <taxon>Gammaproteobacteria</taxon>
        <taxon>Pseudomonadales</taxon>
        <taxon>Marinobacteraceae</taxon>
        <taxon>Marinobacter</taxon>
    </lineage>
</organism>
<dbReference type="Pfam" id="PF01904">
    <property type="entry name" value="DUF72"/>
    <property type="match status" value="1"/>
</dbReference>
<sequence>MALPYFLGCPQWQDSGWNTLLPPGQAPLARYSQVLNCVEGNTTFYATPSQEQCRQWRSQVPGDFRFVFKFPRRITHDQLLSGVTADTNAFLDILSPLNDVLGPMFIQLPAAFKPEHLDRLWRFMDKLPESLTCAVEVRNSAFFSKGEAEKTLNRGLRERNKARVCLDSRALFSAQPGTEIIRDAQRKKPRVPVHLLPVDAPPMIRYIGHPRLEQNPPYLAPWVERVGQWIEQGQQPYVFMHMPDNGDALALAQLWSKLLQERLPQVAALDLAAQRPQLGLF</sequence>
<gene>
    <name evidence="1" type="ORF">ABA45_13545</name>
</gene>
<dbReference type="EMBL" id="CP011494">
    <property type="protein sequence ID" value="AKO53314.1"/>
    <property type="molecule type" value="Genomic_DNA"/>
</dbReference>
<dbReference type="InterPro" id="IPR036520">
    <property type="entry name" value="UPF0759_sf"/>
</dbReference>
<dbReference type="PATRIC" id="fig|330734.3.peg.2840"/>
<dbReference type="InterPro" id="IPR002763">
    <property type="entry name" value="DUF72"/>
</dbReference>
<dbReference type="PANTHER" id="PTHR30348:SF9">
    <property type="entry name" value="UPF0759 PROTEIN YECE"/>
    <property type="match status" value="1"/>
</dbReference>
<keyword evidence="2" id="KW-1185">Reference proteome</keyword>
<dbReference type="KEGG" id="mpq:ABA45_13545"/>
<dbReference type="SUPFAM" id="SSF117396">
    <property type="entry name" value="TM1631-like"/>
    <property type="match status" value="1"/>
</dbReference>
<protein>
    <recommendedName>
        <fullName evidence="3">DUF72 domain-containing protein</fullName>
    </recommendedName>
</protein>
<name>A0A0H4I2W4_9GAMM</name>
<dbReference type="Proteomes" id="UP000036406">
    <property type="component" value="Chromosome"/>
</dbReference>